<dbReference type="RefSeq" id="WP_248470920.1">
    <property type="nucleotide sequence ID" value="NZ_JAKILB010000004.1"/>
</dbReference>
<accession>A0A9X1ZEN7</accession>
<reference evidence="2" key="1">
    <citation type="submission" date="2022-01" db="EMBL/GenBank/DDBJ databases">
        <title>Whole genome-based taxonomy of the Shewanellaceae.</title>
        <authorList>
            <person name="Martin-Rodriguez A.J."/>
        </authorList>
    </citation>
    <scope>NUCLEOTIDE SEQUENCE</scope>
    <source>
        <strain evidence="2">KCTC 23973</strain>
    </source>
</reference>
<proteinExistence type="predicted"/>
<keyword evidence="3" id="KW-1185">Reference proteome</keyword>
<evidence type="ECO:0000313" key="3">
    <source>
        <dbReference type="Proteomes" id="UP001139293"/>
    </source>
</evidence>
<comment type="caution">
    <text evidence="2">The sequence shown here is derived from an EMBL/GenBank/DDBJ whole genome shotgun (WGS) entry which is preliminary data.</text>
</comment>
<keyword evidence="1" id="KW-0732">Signal</keyword>
<organism evidence="2 3">
    <name type="scientific">Shewanella pneumatophori</name>
    <dbReference type="NCBI Taxonomy" id="314092"/>
    <lineage>
        <taxon>Bacteria</taxon>
        <taxon>Pseudomonadati</taxon>
        <taxon>Pseudomonadota</taxon>
        <taxon>Gammaproteobacteria</taxon>
        <taxon>Alteromonadales</taxon>
        <taxon>Shewanellaceae</taxon>
        <taxon>Shewanella</taxon>
    </lineage>
</organism>
<feature type="chain" id="PRO_5040851518" evidence="1">
    <location>
        <begin position="22"/>
        <end position="77"/>
    </location>
</feature>
<dbReference type="EMBL" id="JAKILB010000004">
    <property type="protein sequence ID" value="MCL1138502.1"/>
    <property type="molecule type" value="Genomic_DNA"/>
</dbReference>
<feature type="signal peptide" evidence="1">
    <location>
        <begin position="1"/>
        <end position="21"/>
    </location>
</feature>
<dbReference type="Proteomes" id="UP001139293">
    <property type="component" value="Unassembled WGS sequence"/>
</dbReference>
<gene>
    <name evidence="2" type="ORF">L2740_08105</name>
</gene>
<dbReference type="AlphaFoldDB" id="A0A9X1ZEN7"/>
<evidence type="ECO:0000256" key="1">
    <source>
        <dbReference type="SAM" id="SignalP"/>
    </source>
</evidence>
<evidence type="ECO:0000313" key="2">
    <source>
        <dbReference type="EMBL" id="MCL1138502.1"/>
    </source>
</evidence>
<sequence length="77" mass="8315">MLNLKSVFVIAILGVSASAMADDTSINTKDIEATLTANLAESMELMQDQLTAELDTMLIIDEQKKNEEATAKVLLAD</sequence>
<name>A0A9X1ZEN7_9GAMM</name>
<protein>
    <submittedName>
        <fullName evidence="2">Uncharacterized protein</fullName>
    </submittedName>
</protein>